<keyword evidence="1" id="KW-0812">Transmembrane</keyword>
<dbReference type="InterPro" id="IPR058058">
    <property type="entry name" value="CBU_0592-like"/>
</dbReference>
<reference evidence="3 4" key="1">
    <citation type="submission" date="2012-02" db="EMBL/GenBank/DDBJ databases">
        <title>Improved High-Quality Draft genome of Joostella marina DSM 19592.</title>
        <authorList>
            <consortium name="US DOE Joint Genome Institute (JGI-PGF)"/>
            <person name="Lucas S."/>
            <person name="Copeland A."/>
            <person name="Lapidus A."/>
            <person name="Bruce D."/>
            <person name="Goodwin L."/>
            <person name="Pitluck S."/>
            <person name="Peters L."/>
            <person name="Chertkov O."/>
            <person name="Ovchinnikova G."/>
            <person name="Kyrpides N."/>
            <person name="Mavromatis K."/>
            <person name="Detter J.C."/>
            <person name="Han C."/>
            <person name="Land M."/>
            <person name="Hauser L."/>
            <person name="Markowitz V."/>
            <person name="Cheng J.-F."/>
            <person name="Hugenholtz P."/>
            <person name="Woyke T."/>
            <person name="Wu D."/>
            <person name="Tindall B."/>
            <person name="Brambilla E."/>
            <person name="Klenk H.-P."/>
            <person name="Eisen J.A."/>
        </authorList>
    </citation>
    <scope>NUCLEOTIDE SEQUENCE [LARGE SCALE GENOMIC DNA]</scope>
    <source>
        <strain evidence="3 4">DSM 19592</strain>
    </source>
</reference>
<dbReference type="AlphaFoldDB" id="I3C9V1"/>
<proteinExistence type="predicted"/>
<dbReference type="RefSeq" id="WP_008614650.1">
    <property type="nucleotide sequence ID" value="NZ_JH651379.1"/>
</dbReference>
<feature type="transmembrane region" description="Helical" evidence="1">
    <location>
        <begin position="6"/>
        <end position="22"/>
    </location>
</feature>
<dbReference type="OrthoDB" id="826808at2"/>
<dbReference type="STRING" id="926559.JoomaDRAFT_3452"/>
<dbReference type="HOGENOM" id="CLU_160525_1_2_10"/>
<keyword evidence="4" id="KW-1185">Reference proteome</keyword>
<protein>
    <recommendedName>
        <fullName evidence="2">CBU-0592-like domain-containing protein</fullName>
    </recommendedName>
</protein>
<keyword evidence="1" id="KW-1133">Transmembrane helix</keyword>
<organism evidence="3 4">
    <name type="scientific">Galbibacter orientalis DSM 19592</name>
    <dbReference type="NCBI Taxonomy" id="926559"/>
    <lineage>
        <taxon>Bacteria</taxon>
        <taxon>Pseudomonadati</taxon>
        <taxon>Bacteroidota</taxon>
        <taxon>Flavobacteriia</taxon>
        <taxon>Flavobacteriales</taxon>
        <taxon>Flavobacteriaceae</taxon>
        <taxon>Galbibacter</taxon>
    </lineage>
</organism>
<dbReference type="Pfam" id="PF26604">
    <property type="entry name" value="CBU_0592"/>
    <property type="match status" value="1"/>
</dbReference>
<dbReference type="NCBIfam" id="NF047864">
    <property type="entry name" value="CBU_0592_membra"/>
    <property type="match status" value="1"/>
</dbReference>
<keyword evidence="1" id="KW-0472">Membrane</keyword>
<dbReference type="Proteomes" id="UP000004690">
    <property type="component" value="Unassembled WGS sequence"/>
</dbReference>
<feature type="transmembrane region" description="Helical" evidence="1">
    <location>
        <begin position="34"/>
        <end position="52"/>
    </location>
</feature>
<evidence type="ECO:0000313" key="4">
    <source>
        <dbReference type="Proteomes" id="UP000004690"/>
    </source>
</evidence>
<sequence>MEFHNIIGWIGAFLFVIAYFLLSIKKLSAENKTYHFLNILGAVCLVINGYYLSDYPNVAVNFIWGLIGIYALIKILQ</sequence>
<feature type="domain" description="CBU-0592-like" evidence="2">
    <location>
        <begin position="4"/>
        <end position="76"/>
    </location>
</feature>
<dbReference type="eggNOG" id="ENOG50336YH">
    <property type="taxonomic scope" value="Bacteria"/>
</dbReference>
<name>I3C9V1_9FLAO</name>
<evidence type="ECO:0000256" key="1">
    <source>
        <dbReference type="SAM" id="Phobius"/>
    </source>
</evidence>
<evidence type="ECO:0000259" key="2">
    <source>
        <dbReference type="Pfam" id="PF26604"/>
    </source>
</evidence>
<evidence type="ECO:0000313" key="3">
    <source>
        <dbReference type="EMBL" id="EIJ40394.1"/>
    </source>
</evidence>
<gene>
    <name evidence="3" type="ORF">JoomaDRAFT_3452</name>
</gene>
<accession>I3C9V1</accession>
<feature type="transmembrane region" description="Helical" evidence="1">
    <location>
        <begin position="58"/>
        <end position="76"/>
    </location>
</feature>
<dbReference type="EMBL" id="JH651379">
    <property type="protein sequence ID" value="EIJ40394.1"/>
    <property type="molecule type" value="Genomic_DNA"/>
</dbReference>